<dbReference type="PANTHER" id="PTHR23316">
    <property type="entry name" value="IMPORTIN ALPHA"/>
    <property type="match status" value="1"/>
</dbReference>
<dbReference type="SUPFAM" id="SSF56112">
    <property type="entry name" value="Protein kinase-like (PK-like)"/>
    <property type="match status" value="1"/>
</dbReference>
<dbReference type="InterPro" id="IPR000719">
    <property type="entry name" value="Prot_kinase_dom"/>
</dbReference>
<feature type="domain" description="Protein kinase" evidence="4">
    <location>
        <begin position="777"/>
        <end position="929"/>
    </location>
</feature>
<dbReference type="Gene3D" id="1.10.510.10">
    <property type="entry name" value="Transferase(Phosphotransferase) domain 1"/>
    <property type="match status" value="1"/>
</dbReference>
<dbReference type="PROSITE" id="PS50011">
    <property type="entry name" value="PROTEIN_KINASE_DOM"/>
    <property type="match status" value="1"/>
</dbReference>
<evidence type="ECO:0000256" key="2">
    <source>
        <dbReference type="ARBA" id="ARBA00022448"/>
    </source>
</evidence>
<comment type="caution">
    <text evidence="5">The sequence shown here is derived from an EMBL/GenBank/DDBJ whole genome shotgun (WGS) entry which is preliminary data.</text>
</comment>
<sequence length="929" mass="103902">MDSFCRRHISCSCWSNPGRKSCLGTFLCFLYVVGASNLLCLNGLCSQDEAACVLKGKGFEASPLLEKFLDGDMLNPQSMVVHDFASSRPLSLTKERKEMLSDILSHIVENVYSVLVDRLESKYLVQLQTKAAHDSGSHIDSGVLLGGVSLRQFAIKEFQKLLSDKWNPCLEDISYGLVRGLVIQRKCCLQLQFEAVWLLNYKDFKGLPLHEKFLHDRMVHDHMVHDRMPWSIVAPILPSNLQPVTKEYEEVFYEKLSRIVEDVYSDFAELLVSKYLLKLQPDAACIAKESTPIFEHLSGPCQIIQPNLQEIDLFDLRTIRFLLESADSYVQLLGIKLLQQLFSEGFVSEVKGTLKSFVVDVVPPLTHITWKMDSPDVQFEGACALILIISHIISHYSMKPSSVIKYGLVEPLLKLLEIDGVCEQAMEELQKVAFNPVSRNYALKCGALLVLLDKLSTSNDSILRKLTLTISKFCGGVIKPLFSQCVMFSGVLDASDSASIVICGAASIDRCTVSQREINDAFYAANVLPALVKLLNKYSSHSIISLAIRTVAQIIADDEKKIYVPEDEKECFLHCLLSLLDRRLEEKIVCFIIAYITGESTLWAEAVFAAGLIESLRKLVEMETMGIAAVAMQMLLMCFLCAFGFRSLVKCCIDVVCNYVGPHKMWADIGLKGIENILKFGEAKKGNNGGNNVYAQKIKKDGKFKNFRTPICKSQAKAIMMTYWPSVQGHQAKAIMMTYWPSVQGPSMSDDNINDVRTIILVMEYAISFLEARPALVHMVRLVMAKRMSAVASLRTRIHPYFNSHSGGGTECAAKILTAAELEKATNNYAEDPILGRGGYGFTKTLRWCLESEVPLLVYEFISKGTRYYHIHGGGEMRCLSWENRLKIASEAGGALAYLHSAYATYVIHRDVKFSTILLDENSDFGLLD</sequence>
<keyword evidence="3" id="KW-0653">Protein transport</keyword>
<keyword evidence="6" id="KW-1185">Reference proteome</keyword>
<dbReference type="InterPro" id="IPR011989">
    <property type="entry name" value="ARM-like"/>
</dbReference>
<name>A0A2G2V483_CAPBA</name>
<evidence type="ECO:0000259" key="4">
    <source>
        <dbReference type="PROSITE" id="PS50011"/>
    </source>
</evidence>
<dbReference type="InterPro" id="IPR011009">
    <property type="entry name" value="Kinase-like_dom_sf"/>
</dbReference>
<reference evidence="5 6" key="1">
    <citation type="journal article" date="2017" name="Genome Biol.">
        <title>New reference genome sequences of hot pepper reveal the massive evolution of plant disease-resistance genes by retroduplication.</title>
        <authorList>
            <person name="Kim S."/>
            <person name="Park J."/>
            <person name="Yeom S.I."/>
            <person name="Kim Y.M."/>
            <person name="Seo E."/>
            <person name="Kim K.T."/>
            <person name="Kim M.S."/>
            <person name="Lee J.M."/>
            <person name="Cheong K."/>
            <person name="Shin H.S."/>
            <person name="Kim S.B."/>
            <person name="Han K."/>
            <person name="Lee J."/>
            <person name="Park M."/>
            <person name="Lee H.A."/>
            <person name="Lee H.Y."/>
            <person name="Lee Y."/>
            <person name="Oh S."/>
            <person name="Lee J.H."/>
            <person name="Choi E."/>
            <person name="Choi E."/>
            <person name="Lee S.E."/>
            <person name="Jeon J."/>
            <person name="Kim H."/>
            <person name="Choi G."/>
            <person name="Song H."/>
            <person name="Lee J."/>
            <person name="Lee S.C."/>
            <person name="Kwon J.K."/>
            <person name="Lee H.Y."/>
            <person name="Koo N."/>
            <person name="Hong Y."/>
            <person name="Kim R.W."/>
            <person name="Kang W.H."/>
            <person name="Huh J.H."/>
            <person name="Kang B.C."/>
            <person name="Yang T.J."/>
            <person name="Lee Y.H."/>
            <person name="Bennetzen J.L."/>
            <person name="Choi D."/>
        </authorList>
    </citation>
    <scope>NUCLEOTIDE SEQUENCE [LARGE SCALE GENOMIC DNA]</scope>
    <source>
        <strain evidence="6">cv. PBC81</strain>
    </source>
</reference>
<organism evidence="5 6">
    <name type="scientific">Capsicum baccatum</name>
    <name type="common">Peruvian pepper</name>
    <dbReference type="NCBI Taxonomy" id="33114"/>
    <lineage>
        <taxon>Eukaryota</taxon>
        <taxon>Viridiplantae</taxon>
        <taxon>Streptophyta</taxon>
        <taxon>Embryophyta</taxon>
        <taxon>Tracheophyta</taxon>
        <taxon>Spermatophyta</taxon>
        <taxon>Magnoliopsida</taxon>
        <taxon>eudicotyledons</taxon>
        <taxon>Gunneridae</taxon>
        <taxon>Pentapetalae</taxon>
        <taxon>asterids</taxon>
        <taxon>lamiids</taxon>
        <taxon>Solanales</taxon>
        <taxon>Solanaceae</taxon>
        <taxon>Solanoideae</taxon>
        <taxon>Capsiceae</taxon>
        <taxon>Capsicum</taxon>
    </lineage>
</organism>
<dbReference type="EMBL" id="MLFT02000315">
    <property type="protein sequence ID" value="PHT27757.1"/>
    <property type="molecule type" value="Genomic_DNA"/>
</dbReference>
<evidence type="ECO:0000256" key="3">
    <source>
        <dbReference type="ARBA" id="ARBA00022927"/>
    </source>
</evidence>
<dbReference type="GO" id="GO:0015031">
    <property type="term" value="P:protein transport"/>
    <property type="evidence" value="ECO:0007669"/>
    <property type="project" value="UniProtKB-KW"/>
</dbReference>
<dbReference type="InterPro" id="IPR016024">
    <property type="entry name" value="ARM-type_fold"/>
</dbReference>
<evidence type="ECO:0000313" key="5">
    <source>
        <dbReference type="EMBL" id="PHT27757.1"/>
    </source>
</evidence>
<comment type="similarity">
    <text evidence="1">Belongs to the importin alpha family.</text>
</comment>
<accession>A0A2G2V483</accession>
<dbReference type="Gene3D" id="1.25.10.10">
    <property type="entry name" value="Leucine-rich Repeat Variant"/>
    <property type="match status" value="1"/>
</dbReference>
<keyword evidence="2" id="KW-0813">Transport</keyword>
<dbReference type="Proteomes" id="UP000224567">
    <property type="component" value="Unassembled WGS sequence"/>
</dbReference>
<evidence type="ECO:0000313" key="6">
    <source>
        <dbReference type="Proteomes" id="UP000224567"/>
    </source>
</evidence>
<dbReference type="GO" id="GO:0004672">
    <property type="term" value="F:protein kinase activity"/>
    <property type="evidence" value="ECO:0007669"/>
    <property type="project" value="InterPro"/>
</dbReference>
<dbReference type="OrthoDB" id="4062651at2759"/>
<dbReference type="STRING" id="33114.A0A2G2V483"/>
<reference evidence="6" key="2">
    <citation type="journal article" date="2017" name="J. Anim. Genet.">
        <title>Multiple reference genome sequences of hot pepper reveal the massive evolution of plant disease resistance genes by retroduplication.</title>
        <authorList>
            <person name="Kim S."/>
            <person name="Park J."/>
            <person name="Yeom S.-I."/>
            <person name="Kim Y.-M."/>
            <person name="Seo E."/>
            <person name="Kim K.-T."/>
            <person name="Kim M.-S."/>
            <person name="Lee J.M."/>
            <person name="Cheong K."/>
            <person name="Shin H.-S."/>
            <person name="Kim S.-B."/>
            <person name="Han K."/>
            <person name="Lee J."/>
            <person name="Park M."/>
            <person name="Lee H.-A."/>
            <person name="Lee H.-Y."/>
            <person name="Lee Y."/>
            <person name="Oh S."/>
            <person name="Lee J.H."/>
            <person name="Choi E."/>
            <person name="Choi E."/>
            <person name="Lee S.E."/>
            <person name="Jeon J."/>
            <person name="Kim H."/>
            <person name="Choi G."/>
            <person name="Song H."/>
            <person name="Lee J."/>
            <person name="Lee S.-C."/>
            <person name="Kwon J.-K."/>
            <person name="Lee H.-Y."/>
            <person name="Koo N."/>
            <person name="Hong Y."/>
            <person name="Kim R.W."/>
            <person name="Kang W.-H."/>
            <person name="Huh J.H."/>
            <person name="Kang B.-C."/>
            <person name="Yang T.-J."/>
            <person name="Lee Y.-H."/>
            <person name="Bennetzen J.L."/>
            <person name="Choi D."/>
        </authorList>
    </citation>
    <scope>NUCLEOTIDE SEQUENCE [LARGE SCALE GENOMIC DNA]</scope>
    <source>
        <strain evidence="6">cv. PBC81</strain>
    </source>
</reference>
<dbReference type="AlphaFoldDB" id="A0A2G2V483"/>
<gene>
    <name evidence="5" type="ORF">CQW23_32643</name>
</gene>
<protein>
    <recommendedName>
        <fullName evidence="4">Protein kinase domain-containing protein</fullName>
    </recommendedName>
</protein>
<evidence type="ECO:0000256" key="1">
    <source>
        <dbReference type="ARBA" id="ARBA00010394"/>
    </source>
</evidence>
<dbReference type="SUPFAM" id="SSF48371">
    <property type="entry name" value="ARM repeat"/>
    <property type="match status" value="1"/>
</dbReference>
<dbReference type="GO" id="GO:0005524">
    <property type="term" value="F:ATP binding"/>
    <property type="evidence" value="ECO:0007669"/>
    <property type="project" value="InterPro"/>
</dbReference>
<proteinExistence type="inferred from homology"/>